<comment type="similarity">
    <text evidence="1">Belongs to the PhzF family.</text>
</comment>
<evidence type="ECO:0000256" key="2">
    <source>
        <dbReference type="ARBA" id="ARBA00023235"/>
    </source>
</evidence>
<keyword evidence="6" id="KW-1185">Reference proteome</keyword>
<gene>
    <name evidence="5" type="ORF">ACHAWU_002146</name>
</gene>
<dbReference type="InterPro" id="IPR000182">
    <property type="entry name" value="GNAT_dom"/>
</dbReference>
<dbReference type="Pfam" id="PF02567">
    <property type="entry name" value="PhzC-PhzF"/>
    <property type="match status" value="1"/>
</dbReference>
<dbReference type="CDD" id="cd04301">
    <property type="entry name" value="NAT_SF"/>
    <property type="match status" value="1"/>
</dbReference>
<feature type="compositionally biased region" description="Acidic residues" evidence="3">
    <location>
        <begin position="264"/>
        <end position="275"/>
    </location>
</feature>
<protein>
    <recommendedName>
        <fullName evidence="4">N-acetyltransferase domain-containing protein</fullName>
    </recommendedName>
</protein>
<feature type="domain" description="N-acetyltransferase" evidence="4">
    <location>
        <begin position="14"/>
        <end position="207"/>
    </location>
</feature>
<dbReference type="Pfam" id="PF13508">
    <property type="entry name" value="Acetyltransf_7"/>
    <property type="match status" value="1"/>
</dbReference>
<dbReference type="SUPFAM" id="SSF55729">
    <property type="entry name" value="Acyl-CoA N-acyltransferases (Nat)"/>
    <property type="match status" value="1"/>
</dbReference>
<dbReference type="Proteomes" id="UP001530293">
    <property type="component" value="Unassembled WGS sequence"/>
</dbReference>
<dbReference type="InterPro" id="IPR016181">
    <property type="entry name" value="Acyl_CoA_acyltransferase"/>
</dbReference>
<name>A0ABD3MD55_9STRA</name>
<organism evidence="5 6">
    <name type="scientific">Discostella pseudostelligera</name>
    <dbReference type="NCBI Taxonomy" id="259834"/>
    <lineage>
        <taxon>Eukaryota</taxon>
        <taxon>Sar</taxon>
        <taxon>Stramenopiles</taxon>
        <taxon>Ochrophyta</taxon>
        <taxon>Bacillariophyta</taxon>
        <taxon>Coscinodiscophyceae</taxon>
        <taxon>Thalassiosirophycidae</taxon>
        <taxon>Stephanodiscales</taxon>
        <taxon>Stephanodiscaceae</taxon>
        <taxon>Discostella</taxon>
    </lineage>
</organism>
<proteinExistence type="inferred from homology"/>
<evidence type="ECO:0000313" key="6">
    <source>
        <dbReference type="Proteomes" id="UP001530293"/>
    </source>
</evidence>
<evidence type="ECO:0000313" key="5">
    <source>
        <dbReference type="EMBL" id="KAL3762050.1"/>
    </source>
</evidence>
<dbReference type="PANTHER" id="PTHR13774">
    <property type="entry name" value="PHENAZINE BIOSYNTHESIS PROTEIN"/>
    <property type="match status" value="1"/>
</dbReference>
<sequence length="573" mass="62915">MMNTGGDVSLLSRIIFRRVLPTDVSQCYQIESASYPDDEAASKAKLQYRQHHAAPFFRCAFLVSDDGDNTSDGRTCASTSISYQGQSMHPSATLRGTIIGFVCATLCDSFTAEAMKVHDAAGKILAIHSVVVDERYRNHGVASAMLQDYILAMENLNEKGKLKTKMEKIVLIAKKEKLAFYVRNGFTVTGVSPVAHGKDQWFDLERTFASANESNANSYECYLVDSFADIDKRGSGNPAGVVILHDPPGVSSESHGGNYRDGSLEEDLNEDEDENADGEISVRGVQWMSTVAKEFNQSETAFIWPLRHDQSSCRLQDDASTPTYVIRYYTRTGVEVVLCGHATLAAACCVFHRENSKQFQKIAFVAKNDTLHAELHHPADIASNSTNASRIVMSFPWKNVTPVLPEKDREEVLSMMSRAFFRTESVQSTAFFTQRVIHIGTTDGMEDLFVELTEDGFDTLLGVQVGHGALTSWSGYSRGVIICCCSSGRPSTVDFRSRFFGPKVGIDEDPVTGSAHCSLGPYFGNKLGKLAVVGRQESERGGLVECILRQEEGRVCIVGTGVMVLSGQLSIRM</sequence>
<evidence type="ECO:0000256" key="3">
    <source>
        <dbReference type="SAM" id="MobiDB-lite"/>
    </source>
</evidence>
<evidence type="ECO:0000256" key="1">
    <source>
        <dbReference type="ARBA" id="ARBA00008270"/>
    </source>
</evidence>
<accession>A0ABD3MD55</accession>
<evidence type="ECO:0000259" key="4">
    <source>
        <dbReference type="PROSITE" id="PS51186"/>
    </source>
</evidence>
<reference evidence="5 6" key="1">
    <citation type="submission" date="2024-10" db="EMBL/GenBank/DDBJ databases">
        <title>Updated reference genomes for cyclostephanoid diatoms.</title>
        <authorList>
            <person name="Roberts W.R."/>
            <person name="Alverson A.J."/>
        </authorList>
    </citation>
    <scope>NUCLEOTIDE SEQUENCE [LARGE SCALE GENOMIC DNA]</scope>
    <source>
        <strain evidence="5 6">AJA232-27</strain>
    </source>
</reference>
<dbReference type="PANTHER" id="PTHR13774:SF17">
    <property type="entry name" value="PHENAZINE BIOSYNTHESIS-LIKE DOMAIN-CONTAINING PROTEIN"/>
    <property type="match status" value="1"/>
</dbReference>
<keyword evidence="2" id="KW-0413">Isomerase</keyword>
<feature type="region of interest" description="Disordered" evidence="3">
    <location>
        <begin position="247"/>
        <end position="275"/>
    </location>
</feature>
<comment type="caution">
    <text evidence="5">The sequence shown here is derived from an EMBL/GenBank/DDBJ whole genome shotgun (WGS) entry which is preliminary data.</text>
</comment>
<dbReference type="GO" id="GO:0016853">
    <property type="term" value="F:isomerase activity"/>
    <property type="evidence" value="ECO:0007669"/>
    <property type="project" value="UniProtKB-KW"/>
</dbReference>
<dbReference type="Gene3D" id="3.10.310.10">
    <property type="entry name" value="Diaminopimelate Epimerase, Chain A, domain 1"/>
    <property type="match status" value="2"/>
</dbReference>
<dbReference type="PROSITE" id="PS51186">
    <property type="entry name" value="GNAT"/>
    <property type="match status" value="1"/>
</dbReference>
<dbReference type="Gene3D" id="3.40.630.30">
    <property type="match status" value="1"/>
</dbReference>
<dbReference type="EMBL" id="JALLBG020000143">
    <property type="protein sequence ID" value="KAL3762050.1"/>
    <property type="molecule type" value="Genomic_DNA"/>
</dbReference>
<dbReference type="AlphaFoldDB" id="A0ABD3MD55"/>
<dbReference type="SUPFAM" id="SSF54506">
    <property type="entry name" value="Diaminopimelate epimerase-like"/>
    <property type="match status" value="1"/>
</dbReference>
<dbReference type="InterPro" id="IPR003719">
    <property type="entry name" value="Phenazine_PhzF-like"/>
</dbReference>